<proteinExistence type="predicted"/>
<evidence type="ECO:0000313" key="2">
    <source>
        <dbReference type="EMBL" id="MBB6449897.1"/>
    </source>
</evidence>
<dbReference type="EMBL" id="JACHHJ010000002">
    <property type="protein sequence ID" value="MBB6449897.1"/>
    <property type="molecule type" value="Genomic_DNA"/>
</dbReference>
<feature type="transmembrane region" description="Helical" evidence="1">
    <location>
        <begin position="35"/>
        <end position="59"/>
    </location>
</feature>
<gene>
    <name evidence="2" type="ORF">HNR44_001875</name>
</gene>
<reference evidence="2 3" key="1">
    <citation type="submission" date="2020-08" db="EMBL/GenBank/DDBJ databases">
        <title>Genomic Encyclopedia of Type Strains, Phase IV (KMG-IV): sequencing the most valuable type-strain genomes for metagenomic binning, comparative biology and taxonomic classification.</title>
        <authorList>
            <person name="Goeker M."/>
        </authorList>
    </citation>
    <scope>NUCLEOTIDE SEQUENCE [LARGE SCALE GENOMIC DNA]</scope>
    <source>
        <strain evidence="2 3">DSM 21769</strain>
    </source>
</reference>
<keyword evidence="1" id="KW-0812">Transmembrane</keyword>
<name>A0A841PM24_9BACL</name>
<evidence type="ECO:0000256" key="1">
    <source>
        <dbReference type="SAM" id="Phobius"/>
    </source>
</evidence>
<sequence>MKKLFVAIVVILIISAFMVPVFIPEELPYLTNLQLVLSALITLFLPFTLLSLIFAAWVTKHLYIQLERMNIGGINLLFRKPDKLFLDSAKAFLETKRTLYKINGELDNFNETLDSYFSTYQFFKNEMSILDTTKEDQKKLYELSSKIIRYLNEFLTLNQNNYRRWYQKTIEENRVLIKGENEEKDTGTKAHMMRIGELQKYYYDYNQILKGFKDINTFFKQEVNQTIKVDINKWESDYIGETQNFH</sequence>
<keyword evidence="1" id="KW-1133">Transmembrane helix</keyword>
<organism evidence="2 3">
    <name type="scientific">Geomicrobium halophilum</name>
    <dbReference type="NCBI Taxonomy" id="549000"/>
    <lineage>
        <taxon>Bacteria</taxon>
        <taxon>Bacillati</taxon>
        <taxon>Bacillota</taxon>
        <taxon>Bacilli</taxon>
        <taxon>Bacillales</taxon>
        <taxon>Geomicrobium</taxon>
    </lineage>
</organism>
<dbReference type="AlphaFoldDB" id="A0A841PM24"/>
<keyword evidence="3" id="KW-1185">Reference proteome</keyword>
<dbReference type="Proteomes" id="UP000568839">
    <property type="component" value="Unassembled WGS sequence"/>
</dbReference>
<feature type="transmembrane region" description="Helical" evidence="1">
    <location>
        <begin position="5"/>
        <end position="23"/>
    </location>
</feature>
<protein>
    <recommendedName>
        <fullName evidence="4">5-bromo-4-chloroindolyl phosphate hydrolysis protein</fullName>
    </recommendedName>
</protein>
<evidence type="ECO:0008006" key="4">
    <source>
        <dbReference type="Google" id="ProtNLM"/>
    </source>
</evidence>
<keyword evidence="1" id="KW-0472">Membrane</keyword>
<evidence type="ECO:0000313" key="3">
    <source>
        <dbReference type="Proteomes" id="UP000568839"/>
    </source>
</evidence>
<comment type="caution">
    <text evidence="2">The sequence shown here is derived from an EMBL/GenBank/DDBJ whole genome shotgun (WGS) entry which is preliminary data.</text>
</comment>
<accession>A0A841PM24</accession>
<dbReference type="RefSeq" id="WP_184403838.1">
    <property type="nucleotide sequence ID" value="NZ_JACHHJ010000002.1"/>
</dbReference>